<feature type="region of interest" description="Disordered" evidence="1">
    <location>
        <begin position="66"/>
        <end position="89"/>
    </location>
</feature>
<keyword evidence="2" id="KW-0812">Transmembrane</keyword>
<evidence type="ECO:0000256" key="2">
    <source>
        <dbReference type="SAM" id="Phobius"/>
    </source>
</evidence>
<feature type="transmembrane region" description="Helical" evidence="2">
    <location>
        <begin position="121"/>
        <end position="138"/>
    </location>
</feature>
<evidence type="ECO:0000313" key="3">
    <source>
        <dbReference type="EMBL" id="VAW01904.1"/>
    </source>
</evidence>
<proteinExistence type="predicted"/>
<protein>
    <submittedName>
        <fullName evidence="3">Uncharacterized protein</fullName>
    </submittedName>
</protein>
<keyword evidence="2" id="KW-1133">Transmembrane helix</keyword>
<name>A0A3B0SZB1_9ZZZZ</name>
<dbReference type="EMBL" id="UOEK01000221">
    <property type="protein sequence ID" value="VAW01904.1"/>
    <property type="molecule type" value="Genomic_DNA"/>
</dbReference>
<dbReference type="AlphaFoldDB" id="A0A3B0SZB1"/>
<keyword evidence="2" id="KW-0472">Membrane</keyword>
<sequence>RTDSENVADHNATGAATIAYVASGDGLLDGGDIVDAIFAESPAEVVVTEVPIVDLPTEAIRVVTPEPGDAPAQDMTIPTQPSEAVGPGTDMPAPPSGNEFQRAIAAVRKVYNTIFDPEKRYLYWIRGVLLLVGLYVLLRVGRDATSGLLEAFGDFLDTFGRGEKPNTAVDTLVSLSGLI</sequence>
<feature type="non-terminal residue" evidence="3">
    <location>
        <position position="1"/>
    </location>
</feature>
<organism evidence="3">
    <name type="scientific">hydrothermal vent metagenome</name>
    <dbReference type="NCBI Taxonomy" id="652676"/>
    <lineage>
        <taxon>unclassified sequences</taxon>
        <taxon>metagenomes</taxon>
        <taxon>ecological metagenomes</taxon>
    </lineage>
</organism>
<gene>
    <name evidence="3" type="ORF">MNBD_ACTINO02-469</name>
</gene>
<reference evidence="3" key="1">
    <citation type="submission" date="2018-06" db="EMBL/GenBank/DDBJ databases">
        <authorList>
            <person name="Zhirakovskaya E."/>
        </authorList>
    </citation>
    <scope>NUCLEOTIDE SEQUENCE</scope>
</reference>
<evidence type="ECO:0000256" key="1">
    <source>
        <dbReference type="SAM" id="MobiDB-lite"/>
    </source>
</evidence>
<accession>A0A3B0SZB1</accession>